<keyword evidence="10 13" id="KW-0472">Membrane</keyword>
<comment type="caution">
    <text evidence="16">The sequence shown here is derived from an EMBL/GenBank/DDBJ whole genome shotgun (WGS) entry which is preliminary data.</text>
</comment>
<keyword evidence="4 13" id="KW-0812">Transmembrane</keyword>
<keyword evidence="17" id="KW-1185">Reference proteome</keyword>
<dbReference type="PROSITE" id="PS50011">
    <property type="entry name" value="PROTEIN_KINASE_DOM"/>
    <property type="match status" value="1"/>
</dbReference>
<keyword evidence="6 12" id="KW-0547">Nucleotide-binding</keyword>
<reference evidence="17" key="1">
    <citation type="journal article" date="2018" name="Gigascience">
        <title>Genome assembly of the Pink Ipe (Handroanthus impetiginosus, Bignoniaceae), a highly valued, ecologically keystone Neotropical timber forest tree.</title>
        <authorList>
            <person name="Silva-Junior O.B."/>
            <person name="Grattapaglia D."/>
            <person name="Novaes E."/>
            <person name="Collevatti R.G."/>
        </authorList>
    </citation>
    <scope>NUCLEOTIDE SEQUENCE [LARGE SCALE GENOMIC DNA]</scope>
    <source>
        <strain evidence="17">cv. UFG-1</strain>
    </source>
</reference>
<keyword evidence="8 12" id="KW-0067">ATP-binding</keyword>
<evidence type="ECO:0000256" key="4">
    <source>
        <dbReference type="ARBA" id="ARBA00022692"/>
    </source>
</evidence>
<dbReference type="FunFam" id="3.30.200.20:FF:000178">
    <property type="entry name" value="serine/threonine-protein kinase PBS1-like"/>
    <property type="match status" value="1"/>
</dbReference>
<evidence type="ECO:0000256" key="13">
    <source>
        <dbReference type="SAM" id="Phobius"/>
    </source>
</evidence>
<evidence type="ECO:0000259" key="15">
    <source>
        <dbReference type="PROSITE" id="PS50011"/>
    </source>
</evidence>
<evidence type="ECO:0000256" key="7">
    <source>
        <dbReference type="ARBA" id="ARBA00022777"/>
    </source>
</evidence>
<evidence type="ECO:0000256" key="1">
    <source>
        <dbReference type="ARBA" id="ARBA00004479"/>
    </source>
</evidence>
<dbReference type="OrthoDB" id="4062651at2759"/>
<dbReference type="InterPro" id="IPR000719">
    <property type="entry name" value="Prot_kinase_dom"/>
</dbReference>
<dbReference type="InterPro" id="IPR017441">
    <property type="entry name" value="Protein_kinase_ATP_BS"/>
</dbReference>
<sequence>MNPIARCFVFFFLSHLVFFMNLAESKCQKSFNCNNLGSLEFPLSNEPMCGLFPVNCASSIPIIQFAPEGPSYFIRQKLSTNKFRVIDIFLQEHLRDRGTVCLAFGNSFTPNSPFSSFAISPTLTIFTCSQSLDPDDTEKVKDHFKNYRNYTDCDFFTLYYSDQHNNVPTDVPGNCSIVQMPTKPVPSSGDDLLQMLSPEFDLEWHIDPDCLSCHRRGRKCVVSKDNRIHCEGEGKWTFKKKIFLTGGVSLVALIFTSILLFLLFRRKYILLKLLSLQAKPESKKDIELFLKNHGNLAQKRFKYSDLKKITNSFRELLGKGGYASVYKGRLPDGHFAAVKILNESKENGEDFINEVASISRTSHVNIVTLLGFCYEGSKRALVYDFMPNGSLDKFIQNILDKQKLLEIAVGIARGLEYLHRGCNMRILHLDIKPHNILLDKDFNPKISDFGLAKLCPNRSSIVSMLVARGTIGYIAPEVFCRNFGEVSYKSDVYSYGMMILEIAGGRKNIDPGEADRSSEIYFPQYIYKQLEMDDKNGVLEGIMNEDESQYSKRKMIIVGLWCIQTDPGDRPSMSRVVEMLEGKLESLQVPPKPYLSSPERLRPNFSTFDSL</sequence>
<comment type="subcellular location">
    <subcellularLocation>
        <location evidence="1">Membrane</location>
        <topology evidence="1">Single-pass type I membrane protein</topology>
    </subcellularLocation>
</comment>
<dbReference type="Proteomes" id="UP000231279">
    <property type="component" value="Unassembled WGS sequence"/>
</dbReference>
<keyword evidence="3" id="KW-0808">Transferase</keyword>
<proteinExistence type="predicted"/>
<dbReference type="InterPro" id="IPR011009">
    <property type="entry name" value="Kinase-like_dom_sf"/>
</dbReference>
<keyword evidence="5 14" id="KW-0732">Signal</keyword>
<feature type="signal peptide" evidence="14">
    <location>
        <begin position="1"/>
        <end position="25"/>
    </location>
</feature>
<evidence type="ECO:0000256" key="3">
    <source>
        <dbReference type="ARBA" id="ARBA00022679"/>
    </source>
</evidence>
<dbReference type="Gene3D" id="1.10.510.10">
    <property type="entry name" value="Transferase(Phosphotransferase) domain 1"/>
    <property type="match status" value="1"/>
</dbReference>
<dbReference type="EC" id="3.1.4.46" evidence="16"/>
<dbReference type="InterPro" id="IPR008271">
    <property type="entry name" value="Ser/Thr_kinase_AS"/>
</dbReference>
<keyword evidence="2 16" id="KW-0723">Serine/threonine-protein kinase</keyword>
<evidence type="ECO:0000256" key="8">
    <source>
        <dbReference type="ARBA" id="ARBA00022840"/>
    </source>
</evidence>
<dbReference type="PANTHER" id="PTHR27009">
    <property type="entry name" value="RUST RESISTANCE KINASE LR10-RELATED"/>
    <property type="match status" value="1"/>
</dbReference>
<dbReference type="GO" id="GO:0008889">
    <property type="term" value="F:glycerophosphodiester phosphodiesterase activity"/>
    <property type="evidence" value="ECO:0007669"/>
    <property type="project" value="UniProtKB-EC"/>
</dbReference>
<evidence type="ECO:0000256" key="14">
    <source>
        <dbReference type="SAM" id="SignalP"/>
    </source>
</evidence>
<dbReference type="FunFam" id="1.10.510.10:FF:000590">
    <property type="entry name" value="PR5-like receptor kinase"/>
    <property type="match status" value="1"/>
</dbReference>
<dbReference type="GO" id="GO:0016020">
    <property type="term" value="C:membrane"/>
    <property type="evidence" value="ECO:0007669"/>
    <property type="project" value="UniProtKB-SubCell"/>
</dbReference>
<feature type="binding site" evidence="12">
    <location>
        <position position="339"/>
    </location>
    <ligand>
        <name>ATP</name>
        <dbReference type="ChEBI" id="CHEBI:30616"/>
    </ligand>
</feature>
<evidence type="ECO:0000256" key="5">
    <source>
        <dbReference type="ARBA" id="ARBA00022729"/>
    </source>
</evidence>
<dbReference type="Pfam" id="PF00069">
    <property type="entry name" value="Pkinase"/>
    <property type="match status" value="1"/>
</dbReference>
<dbReference type="InterPro" id="IPR045874">
    <property type="entry name" value="LRK10/LRL21-25-like"/>
</dbReference>
<gene>
    <name evidence="16" type="ORF">CDL12_01162</name>
</gene>
<evidence type="ECO:0000256" key="6">
    <source>
        <dbReference type="ARBA" id="ARBA00022741"/>
    </source>
</evidence>
<feature type="chain" id="PRO_5013829616" evidence="14">
    <location>
        <begin position="26"/>
        <end position="611"/>
    </location>
</feature>
<organism evidence="16 17">
    <name type="scientific">Handroanthus impetiginosus</name>
    <dbReference type="NCBI Taxonomy" id="429701"/>
    <lineage>
        <taxon>Eukaryota</taxon>
        <taxon>Viridiplantae</taxon>
        <taxon>Streptophyta</taxon>
        <taxon>Embryophyta</taxon>
        <taxon>Tracheophyta</taxon>
        <taxon>Spermatophyta</taxon>
        <taxon>Magnoliopsida</taxon>
        <taxon>eudicotyledons</taxon>
        <taxon>Gunneridae</taxon>
        <taxon>Pentapetalae</taxon>
        <taxon>asterids</taxon>
        <taxon>lamiids</taxon>
        <taxon>Lamiales</taxon>
        <taxon>Bignoniaceae</taxon>
        <taxon>Crescentiina</taxon>
        <taxon>Tabebuia alliance</taxon>
        <taxon>Handroanthus</taxon>
    </lineage>
</organism>
<dbReference type="GO" id="GO:0005524">
    <property type="term" value="F:ATP binding"/>
    <property type="evidence" value="ECO:0007669"/>
    <property type="project" value="UniProtKB-UniRule"/>
</dbReference>
<keyword evidence="7 16" id="KW-0418">Kinase</keyword>
<dbReference type="EMBL" id="NKXS01000151">
    <property type="protein sequence ID" value="PIN26093.1"/>
    <property type="molecule type" value="Genomic_DNA"/>
</dbReference>
<feature type="transmembrane region" description="Helical" evidence="13">
    <location>
        <begin position="242"/>
        <end position="264"/>
    </location>
</feature>
<dbReference type="PROSITE" id="PS00107">
    <property type="entry name" value="PROTEIN_KINASE_ATP"/>
    <property type="match status" value="1"/>
</dbReference>
<evidence type="ECO:0000256" key="9">
    <source>
        <dbReference type="ARBA" id="ARBA00022989"/>
    </source>
</evidence>
<dbReference type="STRING" id="429701.A0A2G9I8L1"/>
<keyword evidence="16" id="KW-0378">Hydrolase</keyword>
<evidence type="ECO:0000256" key="12">
    <source>
        <dbReference type="PROSITE-ProRule" id="PRU10141"/>
    </source>
</evidence>
<keyword evidence="9 13" id="KW-1133">Transmembrane helix</keyword>
<name>A0A2G9I8L1_9LAMI</name>
<dbReference type="Gene3D" id="3.30.200.20">
    <property type="entry name" value="Phosphorylase Kinase, domain 1"/>
    <property type="match status" value="1"/>
</dbReference>
<dbReference type="SUPFAM" id="SSF56112">
    <property type="entry name" value="Protein kinase-like (PK-like)"/>
    <property type="match status" value="1"/>
</dbReference>
<protein>
    <submittedName>
        <fullName evidence="16">Serine/threonine protein kinase</fullName>
        <ecNumber evidence="16">3.1.4.46</ecNumber>
    </submittedName>
</protein>
<dbReference type="AlphaFoldDB" id="A0A2G9I8L1"/>
<keyword evidence="11" id="KW-0325">Glycoprotein</keyword>
<evidence type="ECO:0000256" key="11">
    <source>
        <dbReference type="ARBA" id="ARBA00023180"/>
    </source>
</evidence>
<dbReference type="PROSITE" id="PS00108">
    <property type="entry name" value="PROTEIN_KINASE_ST"/>
    <property type="match status" value="1"/>
</dbReference>
<evidence type="ECO:0000256" key="2">
    <source>
        <dbReference type="ARBA" id="ARBA00022527"/>
    </source>
</evidence>
<evidence type="ECO:0000313" key="16">
    <source>
        <dbReference type="EMBL" id="PIN26093.1"/>
    </source>
</evidence>
<feature type="domain" description="Protein kinase" evidence="15">
    <location>
        <begin position="311"/>
        <end position="595"/>
    </location>
</feature>
<accession>A0A2G9I8L1</accession>
<dbReference type="SMART" id="SM00220">
    <property type="entry name" value="S_TKc"/>
    <property type="match status" value="1"/>
</dbReference>
<evidence type="ECO:0000256" key="10">
    <source>
        <dbReference type="ARBA" id="ARBA00023136"/>
    </source>
</evidence>
<dbReference type="GO" id="GO:0004674">
    <property type="term" value="F:protein serine/threonine kinase activity"/>
    <property type="evidence" value="ECO:0007669"/>
    <property type="project" value="UniProtKB-KW"/>
</dbReference>
<evidence type="ECO:0000313" key="17">
    <source>
        <dbReference type="Proteomes" id="UP000231279"/>
    </source>
</evidence>